<proteinExistence type="predicted"/>
<reference evidence="1" key="2">
    <citation type="submission" date="2020-09" db="EMBL/GenBank/DDBJ databases">
        <authorList>
            <person name="Sun Q."/>
            <person name="Ohkuma M."/>
        </authorList>
    </citation>
    <scope>NUCLEOTIDE SEQUENCE</scope>
    <source>
        <strain evidence="1">JCM 18487</strain>
    </source>
</reference>
<evidence type="ECO:0000313" key="2">
    <source>
        <dbReference type="Proteomes" id="UP000637695"/>
    </source>
</evidence>
<protein>
    <recommendedName>
        <fullName evidence="3">YwhD-like protein</fullName>
    </recommendedName>
</protein>
<dbReference type="RefSeq" id="WP_188880865.1">
    <property type="nucleotide sequence ID" value="NZ_BMOY01000004.1"/>
</dbReference>
<comment type="caution">
    <text evidence="1">The sequence shown here is derived from an EMBL/GenBank/DDBJ whole genome shotgun (WGS) entry which is preliminary data.</text>
</comment>
<keyword evidence="2" id="KW-1185">Reference proteome</keyword>
<gene>
    <name evidence="1" type="ORF">GCM10010885_04120</name>
</gene>
<name>A0A917K1H1_9BACL</name>
<dbReference type="EMBL" id="BMOY01000004">
    <property type="protein sequence ID" value="GGI97612.1"/>
    <property type="molecule type" value="Genomic_DNA"/>
</dbReference>
<reference evidence="1" key="1">
    <citation type="journal article" date="2014" name="Int. J. Syst. Evol. Microbiol.">
        <title>Complete genome sequence of Corynebacterium casei LMG S-19264T (=DSM 44701T), isolated from a smear-ripened cheese.</title>
        <authorList>
            <consortium name="US DOE Joint Genome Institute (JGI-PGF)"/>
            <person name="Walter F."/>
            <person name="Albersmeier A."/>
            <person name="Kalinowski J."/>
            <person name="Ruckert C."/>
        </authorList>
    </citation>
    <scope>NUCLEOTIDE SEQUENCE</scope>
    <source>
        <strain evidence="1">JCM 18487</strain>
    </source>
</reference>
<sequence length="164" mass="18077">MEKLGLTGASKHTGDDALRGLSAVLVDGDEVFVDNGAIHAKSRVERGIAFVDDRALVPQPRHIIGFWITLHRFEGGTQGFYGAMPFHLWIDSEAKKGYKSLAEQVKGMEKAIRGTVDVSSVPADVRHRVAAFLQQIRPDLWEHAAPGFREAFLADGAVREDQTR</sequence>
<dbReference type="InterPro" id="IPR014852">
    <property type="entry name" value="YwhD"/>
</dbReference>
<dbReference type="AlphaFoldDB" id="A0A917K1H1"/>
<organism evidence="1 2">
    <name type="scientific">Alicyclobacillus cellulosilyticus</name>
    <dbReference type="NCBI Taxonomy" id="1003997"/>
    <lineage>
        <taxon>Bacteria</taxon>
        <taxon>Bacillati</taxon>
        <taxon>Bacillota</taxon>
        <taxon>Bacilli</taxon>
        <taxon>Bacillales</taxon>
        <taxon>Alicyclobacillaceae</taxon>
        <taxon>Alicyclobacillus</taxon>
    </lineage>
</organism>
<accession>A0A917K1H1</accession>
<dbReference type="Proteomes" id="UP000637695">
    <property type="component" value="Unassembled WGS sequence"/>
</dbReference>
<dbReference type="Pfam" id="PF08741">
    <property type="entry name" value="YwhD"/>
    <property type="match status" value="1"/>
</dbReference>
<evidence type="ECO:0008006" key="3">
    <source>
        <dbReference type="Google" id="ProtNLM"/>
    </source>
</evidence>
<evidence type="ECO:0000313" key="1">
    <source>
        <dbReference type="EMBL" id="GGI97612.1"/>
    </source>
</evidence>